<dbReference type="Proteomes" id="UP000253805">
    <property type="component" value="Unassembled WGS sequence"/>
</dbReference>
<name>A0A369P3Z0_9ACTN</name>
<dbReference type="Gene3D" id="6.10.250.690">
    <property type="match status" value="1"/>
</dbReference>
<protein>
    <submittedName>
        <fullName evidence="1">DNA-binding response regulator</fullName>
    </submittedName>
</protein>
<gene>
    <name evidence="1" type="ORF">C1850_04750</name>
</gene>
<dbReference type="SUPFAM" id="SSF52172">
    <property type="entry name" value="CheY-like"/>
    <property type="match status" value="1"/>
</dbReference>
<dbReference type="Gene3D" id="1.10.10.10">
    <property type="entry name" value="Winged helix-like DNA-binding domain superfamily/Winged helix DNA-binding domain"/>
    <property type="match status" value="1"/>
</dbReference>
<dbReference type="CDD" id="cd17620">
    <property type="entry name" value="REC_OmpR_KdpE-like"/>
    <property type="match status" value="1"/>
</dbReference>
<evidence type="ECO:0000313" key="1">
    <source>
        <dbReference type="EMBL" id="RDC45429.1"/>
    </source>
</evidence>
<dbReference type="GO" id="GO:0005829">
    <property type="term" value="C:cytosol"/>
    <property type="evidence" value="ECO:0007669"/>
    <property type="project" value="TreeGrafter"/>
</dbReference>
<organism evidence="1 2">
    <name type="scientific">Adlercreutzia equolifaciens subsp. celatus</name>
    <dbReference type="NCBI Taxonomy" id="394340"/>
    <lineage>
        <taxon>Bacteria</taxon>
        <taxon>Bacillati</taxon>
        <taxon>Actinomycetota</taxon>
        <taxon>Coriobacteriia</taxon>
        <taxon>Eggerthellales</taxon>
        <taxon>Eggerthellaceae</taxon>
        <taxon>Adlercreutzia</taxon>
    </lineage>
</organism>
<dbReference type="AlphaFoldDB" id="A0A369P3Z0"/>
<dbReference type="InterPro" id="IPR001867">
    <property type="entry name" value="OmpR/PhoB-type_DNA-bd"/>
</dbReference>
<keyword evidence="1" id="KW-0238">DNA-binding</keyword>
<dbReference type="SMART" id="SM00862">
    <property type="entry name" value="Trans_reg_C"/>
    <property type="match status" value="1"/>
</dbReference>
<comment type="caution">
    <text evidence="1">The sequence shown here is derived from an EMBL/GenBank/DDBJ whole genome shotgun (WGS) entry which is preliminary data.</text>
</comment>
<reference evidence="1 2" key="1">
    <citation type="journal article" date="2018" name="Elife">
        <title>Discovery and characterization of a prevalent human gut bacterial enzyme sufficient for the inactivation of a family of plant toxins.</title>
        <authorList>
            <person name="Koppel N."/>
            <person name="Bisanz J.E."/>
            <person name="Pandelia M.E."/>
            <person name="Turnbaugh P.J."/>
            <person name="Balskus E.P."/>
        </authorList>
    </citation>
    <scope>NUCLEOTIDE SEQUENCE [LARGE SCALE GENOMIC DNA]</scope>
    <source>
        <strain evidence="1 2">OB21 GAM 11</strain>
    </source>
</reference>
<sequence length="269" mass="29630">MPIRTVACSRSLFPRQSCAKRLRLASSRKGVRTLSDRNEGVILVVEDDPAVRNLVTCALDVHGYRSREASTATAALADLTCARDVNLVILDLGLPDRDGTEVIGAVRGWSRVPIIVLSARQEDADKVTALDAGADDYLTKPFSVAELLARVRVALRRVAFDETEEEAGETYRNGDLAIDFDAKVVVRGDDEIHLTPIEYKLLVLLAHNTGKVLTHNYILKEVWGAALASDLPSLRVFMATLRKKIEPDPASPVYLQTHVGIGYRMLRVE</sequence>
<dbReference type="EMBL" id="PPUT01000009">
    <property type="protein sequence ID" value="RDC45429.1"/>
    <property type="molecule type" value="Genomic_DNA"/>
</dbReference>
<dbReference type="SMART" id="SM00448">
    <property type="entry name" value="REC"/>
    <property type="match status" value="1"/>
</dbReference>
<proteinExistence type="predicted"/>
<dbReference type="PROSITE" id="PS51755">
    <property type="entry name" value="OMPR_PHOB"/>
    <property type="match status" value="1"/>
</dbReference>
<dbReference type="GO" id="GO:0032993">
    <property type="term" value="C:protein-DNA complex"/>
    <property type="evidence" value="ECO:0007669"/>
    <property type="project" value="TreeGrafter"/>
</dbReference>
<accession>A0A369P3Z0</accession>
<evidence type="ECO:0000313" key="2">
    <source>
        <dbReference type="Proteomes" id="UP000253805"/>
    </source>
</evidence>
<dbReference type="InterPro" id="IPR039420">
    <property type="entry name" value="WalR-like"/>
</dbReference>
<dbReference type="InterPro" id="IPR011006">
    <property type="entry name" value="CheY-like_superfamily"/>
</dbReference>
<dbReference type="GO" id="GO:0000976">
    <property type="term" value="F:transcription cis-regulatory region binding"/>
    <property type="evidence" value="ECO:0007669"/>
    <property type="project" value="TreeGrafter"/>
</dbReference>
<dbReference type="PANTHER" id="PTHR48111:SF50">
    <property type="entry name" value="KDP OPERON TRANSCRIPTIONAL REGULATORY PROTEIN KDPE"/>
    <property type="match status" value="1"/>
</dbReference>
<dbReference type="PROSITE" id="PS50110">
    <property type="entry name" value="RESPONSE_REGULATORY"/>
    <property type="match status" value="1"/>
</dbReference>
<dbReference type="GO" id="GO:0000156">
    <property type="term" value="F:phosphorelay response regulator activity"/>
    <property type="evidence" value="ECO:0007669"/>
    <property type="project" value="TreeGrafter"/>
</dbReference>
<dbReference type="InterPro" id="IPR001789">
    <property type="entry name" value="Sig_transdc_resp-reg_receiver"/>
</dbReference>
<dbReference type="InterPro" id="IPR036388">
    <property type="entry name" value="WH-like_DNA-bd_sf"/>
</dbReference>
<dbReference type="Gene3D" id="3.40.50.2300">
    <property type="match status" value="1"/>
</dbReference>
<dbReference type="CDD" id="cd00383">
    <property type="entry name" value="trans_reg_C"/>
    <property type="match status" value="1"/>
</dbReference>
<dbReference type="GO" id="GO:0006355">
    <property type="term" value="P:regulation of DNA-templated transcription"/>
    <property type="evidence" value="ECO:0007669"/>
    <property type="project" value="InterPro"/>
</dbReference>
<dbReference type="PANTHER" id="PTHR48111">
    <property type="entry name" value="REGULATOR OF RPOS"/>
    <property type="match status" value="1"/>
</dbReference>
<dbReference type="Pfam" id="PF00486">
    <property type="entry name" value="Trans_reg_C"/>
    <property type="match status" value="1"/>
</dbReference>
<dbReference type="Pfam" id="PF00072">
    <property type="entry name" value="Response_reg"/>
    <property type="match status" value="1"/>
</dbReference>